<name>A0ABM4SD66_BOSIN</name>
<dbReference type="PANTHER" id="PTHR28492:SF1">
    <property type="entry name" value="UBIQUINOL-CYTOCHROME-C REDUCTASE COMPLEX ASSEMBLY FACTOR 6"/>
    <property type="match status" value="1"/>
</dbReference>
<keyword evidence="8" id="KW-1185">Reference proteome</keyword>
<evidence type="ECO:0000256" key="5">
    <source>
        <dbReference type="ARBA" id="ARBA00023128"/>
    </source>
</evidence>
<evidence type="ECO:0000256" key="4">
    <source>
        <dbReference type="ARBA" id="ARBA00022989"/>
    </source>
</evidence>
<evidence type="ECO:0000256" key="3">
    <source>
        <dbReference type="ARBA" id="ARBA00022792"/>
    </source>
</evidence>
<evidence type="ECO:0000313" key="8">
    <source>
        <dbReference type="Proteomes" id="UP001652663"/>
    </source>
</evidence>
<evidence type="ECO:0000256" key="2">
    <source>
        <dbReference type="ARBA" id="ARBA00022692"/>
    </source>
</evidence>
<protein>
    <submittedName>
        <fullName evidence="9">Ubiquinol-cytochrome c reductase complex assembly factor 6 isoform X1</fullName>
    </submittedName>
</protein>
<keyword evidence="4" id="KW-1133">Transmembrane helix</keyword>
<comment type="subcellular location">
    <subcellularLocation>
        <location evidence="1">Mitochondrion inner membrane</location>
        <topology evidence="1">Single-pass membrane protein</topology>
    </subcellularLocation>
</comment>
<gene>
    <name evidence="9" type="primary">UQCC6</name>
</gene>
<evidence type="ECO:0000313" key="9">
    <source>
        <dbReference type="RefSeq" id="XP_070645743.1"/>
    </source>
</evidence>
<keyword evidence="6" id="KW-0472">Membrane</keyword>
<comment type="similarity">
    <text evidence="7">Belongs to the UQCC6 family.</text>
</comment>
<dbReference type="RefSeq" id="XP_070645743.1">
    <property type="nucleotide sequence ID" value="XM_070789642.1"/>
</dbReference>
<dbReference type="InterPro" id="IPR027858">
    <property type="entry name" value="BRAWNIN"/>
</dbReference>
<proteinExistence type="inferred from homology"/>
<dbReference type="PANTHER" id="PTHR28492">
    <property type="entry name" value="HYPOTHETICAL PROTEIN LOC691921"/>
    <property type="match status" value="1"/>
</dbReference>
<dbReference type="Pfam" id="PF14990">
    <property type="entry name" value="DUF4516"/>
    <property type="match status" value="1"/>
</dbReference>
<evidence type="ECO:0000256" key="6">
    <source>
        <dbReference type="ARBA" id="ARBA00023136"/>
    </source>
</evidence>
<organism evidence="8 9">
    <name type="scientific">Bos indicus</name>
    <name type="common">Zebu</name>
    <dbReference type="NCBI Taxonomy" id="9915"/>
    <lineage>
        <taxon>Eukaryota</taxon>
        <taxon>Metazoa</taxon>
        <taxon>Chordata</taxon>
        <taxon>Craniata</taxon>
        <taxon>Vertebrata</taxon>
        <taxon>Euteleostomi</taxon>
        <taxon>Mammalia</taxon>
        <taxon>Eutheria</taxon>
        <taxon>Laurasiatheria</taxon>
        <taxon>Artiodactyla</taxon>
        <taxon>Ruminantia</taxon>
        <taxon>Pecora</taxon>
        <taxon>Bovidae</taxon>
        <taxon>Bovinae</taxon>
        <taxon>Bos</taxon>
    </lineage>
</organism>
<keyword evidence="5" id="KW-0496">Mitochondrion</keyword>
<reference evidence="9" key="1">
    <citation type="submission" date="2025-08" db="UniProtKB">
        <authorList>
            <consortium name="RefSeq"/>
        </authorList>
    </citation>
    <scope>IDENTIFICATION</scope>
    <source>
        <tissue evidence="9">Blood</tissue>
    </source>
</reference>
<evidence type="ECO:0000256" key="7">
    <source>
        <dbReference type="ARBA" id="ARBA00044944"/>
    </source>
</evidence>
<keyword evidence="3" id="KW-0999">Mitochondrion inner membrane</keyword>
<evidence type="ECO:0000256" key="1">
    <source>
        <dbReference type="ARBA" id="ARBA00004434"/>
    </source>
</evidence>
<sequence length="108" mass="12078">MRNKRECFLTSFAPEWPHLSTHGSVCDSPPAGESSPKMPAGVSWSSYLKMFAASLLAMCAGAEVVHRYYRPDLRIPEIPPKPGELKTELLGLKERQQEHQNSTVPRTL</sequence>
<keyword evidence="2" id="KW-0812">Transmembrane</keyword>
<dbReference type="Proteomes" id="UP001652663">
    <property type="component" value="Chromosome 5"/>
</dbReference>
<dbReference type="GeneID" id="109559457"/>
<accession>A0ABM4SD66</accession>